<gene>
    <name evidence="3" type="ORF">GCL57_06980</name>
</gene>
<evidence type="ECO:0000259" key="1">
    <source>
        <dbReference type="Pfam" id="PF13358"/>
    </source>
</evidence>
<dbReference type="NCBIfam" id="NF033545">
    <property type="entry name" value="transpos_IS630"/>
    <property type="match status" value="1"/>
</dbReference>
<dbReference type="Pfam" id="PF13592">
    <property type="entry name" value="HTH_33"/>
    <property type="match status" value="1"/>
</dbReference>
<dbReference type="Gene3D" id="3.30.420.10">
    <property type="entry name" value="Ribonuclease H-like superfamily/Ribonuclease H"/>
    <property type="match status" value="1"/>
</dbReference>
<dbReference type="Pfam" id="PF13384">
    <property type="entry name" value="HTH_23"/>
    <property type="match status" value="1"/>
</dbReference>
<dbReference type="Proteomes" id="UP000442694">
    <property type="component" value="Unassembled WGS sequence"/>
</dbReference>
<dbReference type="EMBL" id="WFLN01000006">
    <property type="protein sequence ID" value="KAB8030710.1"/>
    <property type="molecule type" value="Genomic_DNA"/>
</dbReference>
<dbReference type="SUPFAM" id="SSF46689">
    <property type="entry name" value="Homeodomain-like"/>
    <property type="match status" value="1"/>
</dbReference>
<evidence type="ECO:0000313" key="4">
    <source>
        <dbReference type="Proteomes" id="UP000442694"/>
    </source>
</evidence>
<dbReference type="GO" id="GO:0003676">
    <property type="term" value="F:nucleic acid binding"/>
    <property type="evidence" value="ECO:0007669"/>
    <property type="project" value="InterPro"/>
</dbReference>
<evidence type="ECO:0000313" key="3">
    <source>
        <dbReference type="EMBL" id="KAB8030710.1"/>
    </source>
</evidence>
<organism evidence="3 4">
    <name type="scientific">Fluviispira multicolorata</name>
    <dbReference type="NCBI Taxonomy" id="2654512"/>
    <lineage>
        <taxon>Bacteria</taxon>
        <taxon>Pseudomonadati</taxon>
        <taxon>Bdellovibrionota</taxon>
        <taxon>Oligoflexia</taxon>
        <taxon>Silvanigrellales</taxon>
        <taxon>Silvanigrellaceae</taxon>
        <taxon>Fluviispira</taxon>
    </lineage>
</organism>
<keyword evidence="4" id="KW-1185">Reference proteome</keyword>
<dbReference type="InterPro" id="IPR038717">
    <property type="entry name" value="Tc1-like_DDE_dom"/>
</dbReference>
<feature type="domain" description="Winged helix-turn helix" evidence="2">
    <location>
        <begin position="122"/>
        <end position="176"/>
    </location>
</feature>
<dbReference type="Pfam" id="PF13358">
    <property type="entry name" value="DDE_3"/>
    <property type="match status" value="1"/>
</dbReference>
<name>A0A833N1C8_9BACT</name>
<evidence type="ECO:0000259" key="2">
    <source>
        <dbReference type="Pfam" id="PF13592"/>
    </source>
</evidence>
<accession>A0A833N1C8</accession>
<comment type="caution">
    <text evidence="3">The sequence shown here is derived from an EMBL/GenBank/DDBJ whole genome shotgun (WGS) entry which is preliminary data.</text>
</comment>
<dbReference type="InterPro" id="IPR025959">
    <property type="entry name" value="Winged_HTH_dom"/>
</dbReference>
<dbReference type="InterPro" id="IPR009057">
    <property type="entry name" value="Homeodomain-like_sf"/>
</dbReference>
<dbReference type="AlphaFoldDB" id="A0A833N1C8"/>
<protein>
    <submittedName>
        <fullName evidence="3">IS630 family transposase</fullName>
    </submittedName>
</protein>
<proteinExistence type="predicted"/>
<reference evidence="3 4" key="1">
    <citation type="submission" date="2019-10" db="EMBL/GenBank/DDBJ databases">
        <title>New genus of Silvanigrellaceae.</title>
        <authorList>
            <person name="Pitt A."/>
            <person name="Hahn M.W."/>
        </authorList>
    </citation>
    <scope>NUCLEOTIDE SEQUENCE [LARGE SCALE GENOMIC DNA]</scope>
    <source>
        <strain evidence="3 4">33A1-SZDP</strain>
    </source>
</reference>
<feature type="domain" description="Tc1-like transposase DDE" evidence="1">
    <location>
        <begin position="195"/>
        <end position="332"/>
    </location>
</feature>
<sequence length="364" mass="42518">MQHLIFTTNKKGMLHMPKKVTHFNETLKGLLKKKLTAQLLRRLAIILLFLIDIKVKEISVVLKCSPKTVYQTIRKFKSDGIMNLLEKSRTGRKSLLNLVEVKDLKKQLILKNSQESHTKVVHVEIIKNLILKNNGKKFSRSDIYSFCKKIGLRKVKPRPVHVKNDPEVIAKWRKEYPKFLDKVKNNFPDKKIVQYYQDETRYGQKTITSGIWSPKGVRPEYKNENSFLNSWIYGAINTETGKRFGLVLPTLNSENMQILLNAFSRKIKRSEHVLMILDGSRAHNNCKIVVPKNITLHFLPPYSPQLNHIERLWSYLKRNHLSFRLYEKIDDIIQAGSDAWNKLTDKIVNSIGFSQSRKRCVEHF</sequence>
<dbReference type="InterPro" id="IPR047655">
    <property type="entry name" value="Transpos_IS630-like"/>
</dbReference>
<dbReference type="InterPro" id="IPR036397">
    <property type="entry name" value="RNaseH_sf"/>
</dbReference>